<evidence type="ECO:0000313" key="2">
    <source>
        <dbReference type="EMBL" id="KAK5630415.1"/>
    </source>
</evidence>
<proteinExistence type="predicted"/>
<comment type="caution">
    <text evidence="2">The sequence shown here is derived from an EMBL/GenBank/DDBJ whole genome shotgun (WGS) entry which is preliminary data.</text>
</comment>
<organism evidence="2 3">
    <name type="scientific">Xylaria bambusicola</name>
    <dbReference type="NCBI Taxonomy" id="326684"/>
    <lineage>
        <taxon>Eukaryota</taxon>
        <taxon>Fungi</taxon>
        <taxon>Dikarya</taxon>
        <taxon>Ascomycota</taxon>
        <taxon>Pezizomycotina</taxon>
        <taxon>Sordariomycetes</taxon>
        <taxon>Xylariomycetidae</taxon>
        <taxon>Xylariales</taxon>
        <taxon>Xylariaceae</taxon>
        <taxon>Xylaria</taxon>
    </lineage>
</organism>
<sequence>MAAYPFAISSILGRSAAIPSYASNCAARETLFTFSTRPAKNGESFSFASRYSDKNVARASLSVKAMCHSGIRSNPVGSSTSSTSAPWLLRSCTALSKAILVPGPAFGHTTVFATPNFAPFTANSFIAVSSSSRSNRSVMSSRSSTHRAKNPIVSKIGE</sequence>
<dbReference type="AlphaFoldDB" id="A0AAN7UDS7"/>
<protein>
    <submittedName>
        <fullName evidence="2">Uncharacterized protein</fullName>
    </submittedName>
</protein>
<reference evidence="2 3" key="1">
    <citation type="submission" date="2023-10" db="EMBL/GenBank/DDBJ databases">
        <title>Draft genome sequence of Xylaria bambusicola isolate GMP-LS, the root and basal stem rot pathogen of sugarcane in Indonesia.</title>
        <authorList>
            <person name="Selvaraj P."/>
            <person name="Muralishankar V."/>
            <person name="Muruganantham S."/>
            <person name="Sp S."/>
            <person name="Haryani S."/>
            <person name="Lau K.J.X."/>
            <person name="Naqvi N.I."/>
        </authorList>
    </citation>
    <scope>NUCLEOTIDE SEQUENCE [LARGE SCALE GENOMIC DNA]</scope>
    <source>
        <strain evidence="2">GMP-LS</strain>
    </source>
</reference>
<accession>A0AAN7UDS7</accession>
<feature type="region of interest" description="Disordered" evidence="1">
    <location>
        <begin position="136"/>
        <end position="158"/>
    </location>
</feature>
<name>A0AAN7UDS7_9PEZI</name>
<keyword evidence="3" id="KW-1185">Reference proteome</keyword>
<evidence type="ECO:0000313" key="3">
    <source>
        <dbReference type="Proteomes" id="UP001305414"/>
    </source>
</evidence>
<gene>
    <name evidence="2" type="ORF">RRF57_006130</name>
</gene>
<dbReference type="EMBL" id="JAWHQM010000016">
    <property type="protein sequence ID" value="KAK5630415.1"/>
    <property type="molecule type" value="Genomic_DNA"/>
</dbReference>
<dbReference type="Proteomes" id="UP001305414">
    <property type="component" value="Unassembled WGS sequence"/>
</dbReference>
<evidence type="ECO:0000256" key="1">
    <source>
        <dbReference type="SAM" id="MobiDB-lite"/>
    </source>
</evidence>